<name>A0A9P1CGP0_9DINO</name>
<dbReference type="PANTHER" id="PTHR24286">
    <property type="entry name" value="CYTOCHROME P450 26"/>
    <property type="match status" value="1"/>
</dbReference>
<reference evidence="15" key="1">
    <citation type="submission" date="2022-10" db="EMBL/GenBank/DDBJ databases">
        <authorList>
            <person name="Chen Y."/>
            <person name="Dougan E. K."/>
            <person name="Chan C."/>
            <person name="Rhodes N."/>
            <person name="Thang M."/>
        </authorList>
    </citation>
    <scope>NUCLEOTIDE SEQUENCE</scope>
</reference>
<reference evidence="16" key="2">
    <citation type="submission" date="2024-04" db="EMBL/GenBank/DDBJ databases">
        <authorList>
            <person name="Chen Y."/>
            <person name="Shah S."/>
            <person name="Dougan E. K."/>
            <person name="Thang M."/>
            <person name="Chan C."/>
        </authorList>
    </citation>
    <scope>NUCLEOTIDE SEQUENCE [LARGE SCALE GENOMIC DNA]</scope>
</reference>
<dbReference type="EMBL" id="CAMXCT020001546">
    <property type="protein sequence ID" value="CAL1144426.1"/>
    <property type="molecule type" value="Genomic_DNA"/>
</dbReference>
<dbReference type="InterPro" id="IPR006214">
    <property type="entry name" value="Bax_inhibitor_1-related"/>
</dbReference>
<dbReference type="OrthoDB" id="442633at2759"/>
<evidence type="ECO:0000256" key="5">
    <source>
        <dbReference type="ARBA" id="ARBA00022723"/>
    </source>
</evidence>
<gene>
    <name evidence="15" type="ORF">C1SCF055_LOCUS17987</name>
</gene>
<evidence type="ECO:0000313" key="17">
    <source>
        <dbReference type="EMBL" id="CAL4778363.1"/>
    </source>
</evidence>
<dbReference type="GO" id="GO:0004497">
    <property type="term" value="F:monooxygenase activity"/>
    <property type="evidence" value="ECO:0007669"/>
    <property type="project" value="UniProtKB-KW"/>
</dbReference>
<feature type="transmembrane region" description="Helical" evidence="13">
    <location>
        <begin position="400"/>
        <end position="421"/>
    </location>
</feature>
<dbReference type="GO" id="GO:0016020">
    <property type="term" value="C:membrane"/>
    <property type="evidence" value="ECO:0007669"/>
    <property type="project" value="UniProtKB-SubCell"/>
</dbReference>
<dbReference type="Proteomes" id="UP001152797">
    <property type="component" value="Unassembled WGS sequence"/>
</dbReference>
<feature type="region of interest" description="Disordered" evidence="12">
    <location>
        <begin position="1117"/>
        <end position="1143"/>
    </location>
</feature>
<keyword evidence="3 11" id="KW-0349">Heme</keyword>
<dbReference type="InterPro" id="IPR036396">
    <property type="entry name" value="Cyt_P450_sf"/>
</dbReference>
<dbReference type="PRINTS" id="PR00465">
    <property type="entry name" value="EP450IV"/>
</dbReference>
<feature type="transmembrane region" description="Helical" evidence="13">
    <location>
        <begin position="617"/>
        <end position="636"/>
    </location>
</feature>
<evidence type="ECO:0000313" key="16">
    <source>
        <dbReference type="EMBL" id="CAL1144426.1"/>
    </source>
</evidence>
<dbReference type="Pfam" id="PF01027">
    <property type="entry name" value="Bax1-I"/>
    <property type="match status" value="1"/>
</dbReference>
<sequence>MALWRRFLCLLGPGVVYVAGNETLDFLDCSGDSFHPAWQRFKANLPSEVNPATELPDVKEATELLDSVEAEVDFDWAQAVSDFRDRLRGDLTTEDLGGFCLFGVVTAYAVLAYQLVRESQEIKSDAKNLLVRALMVMAKKQVNDFLESSAWPVRSMDMVALLEKEDFAKVRGFRLEMPCWLRLGCPRPKIQVQALIPPLPPLEAAWPSKVVAVGLHTTSTLEVVSALRDALSESWGRGGAAGAPFEIQYAGHPCPSHSGSEHHCAMRCELLGLCSVQEDAADPLAEWVAGAVDVAKFEERESYSLNEARSALRWAPRRLEPLRQAELILCTFPTVLCVLLHELFPETPQLYVAIANPLFAAPGCTQQEDSTVRDCETPEAQEFLVAFRSMLAKDKPVRGISAYTVTTALVAYQAGVVLPLAGKAGRYLPAQAGPLTKNLDAEEMLRSFATDFWSPKFPRLMAVAPMPVVQGKVVGNAPNLADPECPAYPAYPVPAACPPYTGAAASTQPPPGRPALEVLQLSCRDADLPPEIRLRFITKVYGILGTMLLITFGISTPFIFATEATLGFFRQNTWILYIIFGIVICQLIFNFAMSCQMCCGGTGLLQSYLWMMKTSPWNYLYLMTFSACFGVMVGFLCAQYTVQSVLLIFALTFVLIVALTIYAVKTKADFTGCGAYIMVALLGFIMLFLVYTFFPGSVVLAKIVAGAGAMLFGFLIVYDTQQIFGSASATSFGGGNREVEYTLDMYAFAAWNLYLDFLNFFIYLLQLFGDRRKNSPGPRGMGPCTGWPFRSLQIYAYLVHGVQDGQAELNPDAQSIWESPNSAVERQDAAGLWSQWRQHFFWWVDMGPALVLKVAASEDCSWVPHAFWRGAQREEILVARSRFLETGFGAAFRNLLAEFKETMQSSISFTLQQEAGTYLSYEALSEFRSAVIFAQDLGLHKFTEHYAMGMPIWVPCREMAYRLQMLVPWGMVSYSGSWQHAGPSKDQEDPNWWGQAPSEVGDDTEPPELAFRPFFHAQSFPYPLAEAAYWYEYGEFVSYPGVQEFASVPQLLETLQSADLWQISSVMRQFRAWLWHNTRDVYAAVRIAICSLVLASSEVAKEKRRVSWPALQRSEKAQVQSSLASPTYRPGASASSGHGARRGADLAGSTVVTALVTARCRRRCGARAAVKELPLPPGKLGNAMMDLLKYIKDPDEYIAEQVRLHGPIFQTNYFGRKTVIVGGDLVEDFIKAEKEITKSALPDTFSQLHTEYGTMNQAGAKHMNTRSNLIKGALCEEAFQAFLPIIQRRCLELVEKVAKQKTMRVAKELKDWSVKLFSELFAGEPFGDEALKWLYQYNEGLYALLPFKLPFTAFGRGFKAKDQLVQMLKERLEKLKASGDIEKPQYAALRRFSNSKDENGEPWSDEQVAHTAVISVWGAYVELASLLADVVYLLSSQEKLREKAFAEIVAANEAGTAVEKNEYLQAILDETLRVKPPSGGGFRLAEEELQIGGYRIPKGYVVSADPRISNMDSKLHAKPDTFDPDRFIERPTRQMPSGSWFPGGIGLHGCPGIPFAMLISKVFLATWFQKFKDWKPRKGSKEDWVSIPIRIIGDKYEIEVTQR</sequence>
<evidence type="ECO:0000256" key="2">
    <source>
        <dbReference type="ARBA" id="ARBA00010617"/>
    </source>
</evidence>
<feature type="binding site" description="axial binding residue" evidence="11">
    <location>
        <position position="1550"/>
    </location>
    <ligand>
        <name>heme</name>
        <dbReference type="ChEBI" id="CHEBI:30413"/>
    </ligand>
    <ligandPart>
        <name>Fe</name>
        <dbReference type="ChEBI" id="CHEBI:18248"/>
    </ligandPart>
</feature>
<feature type="transmembrane region" description="Helical" evidence="13">
    <location>
        <begin position="642"/>
        <end position="664"/>
    </location>
</feature>
<feature type="transmembrane region" description="Helical" evidence="13">
    <location>
        <begin position="540"/>
        <end position="562"/>
    </location>
</feature>
<evidence type="ECO:0000256" key="8">
    <source>
        <dbReference type="ARBA" id="ARBA00023004"/>
    </source>
</evidence>
<evidence type="ECO:0000256" key="4">
    <source>
        <dbReference type="ARBA" id="ARBA00022692"/>
    </source>
</evidence>
<evidence type="ECO:0000256" key="14">
    <source>
        <dbReference type="SAM" id="SignalP"/>
    </source>
</evidence>
<feature type="chain" id="PRO_5043270434" evidence="14">
    <location>
        <begin position="21"/>
        <end position="1603"/>
    </location>
</feature>
<dbReference type="Pfam" id="PF00067">
    <property type="entry name" value="p450"/>
    <property type="match status" value="1"/>
</dbReference>
<feature type="transmembrane region" description="Helical" evidence="13">
    <location>
        <begin position="700"/>
        <end position="718"/>
    </location>
</feature>
<protein>
    <submittedName>
        <fullName evidence="17">Cytochrome P450 120</fullName>
    </submittedName>
</protein>
<evidence type="ECO:0000256" key="1">
    <source>
        <dbReference type="ARBA" id="ARBA00004141"/>
    </source>
</evidence>
<keyword evidence="10 13" id="KW-0472">Membrane</keyword>
<proteinExistence type="inferred from homology"/>
<keyword evidence="6 13" id="KW-1133">Transmembrane helix</keyword>
<feature type="transmembrane region" description="Helical" evidence="13">
    <location>
        <begin position="676"/>
        <end position="694"/>
    </location>
</feature>
<comment type="subcellular location">
    <subcellularLocation>
        <location evidence="1">Membrane</location>
        <topology evidence="1">Multi-pass membrane protein</topology>
    </subcellularLocation>
</comment>
<comment type="similarity">
    <text evidence="2">Belongs to the cytochrome P450 family.</text>
</comment>
<organism evidence="15">
    <name type="scientific">Cladocopium goreaui</name>
    <dbReference type="NCBI Taxonomy" id="2562237"/>
    <lineage>
        <taxon>Eukaryota</taxon>
        <taxon>Sar</taxon>
        <taxon>Alveolata</taxon>
        <taxon>Dinophyceae</taxon>
        <taxon>Suessiales</taxon>
        <taxon>Symbiodiniaceae</taxon>
        <taxon>Cladocopium</taxon>
    </lineage>
</organism>
<dbReference type="SUPFAM" id="SSF48264">
    <property type="entry name" value="Cytochrome P450"/>
    <property type="match status" value="1"/>
</dbReference>
<dbReference type="InterPro" id="IPR002403">
    <property type="entry name" value="Cyt_P450_E_grp-IV"/>
</dbReference>
<keyword evidence="4 13" id="KW-0812">Transmembrane</keyword>
<keyword evidence="14" id="KW-0732">Signal</keyword>
<evidence type="ECO:0000256" key="13">
    <source>
        <dbReference type="SAM" id="Phobius"/>
    </source>
</evidence>
<comment type="caution">
    <text evidence="15">The sequence shown here is derived from an EMBL/GenBank/DDBJ whole genome shotgun (WGS) entry which is preliminary data.</text>
</comment>
<evidence type="ECO:0000313" key="15">
    <source>
        <dbReference type="EMBL" id="CAI3991051.1"/>
    </source>
</evidence>
<dbReference type="PANTHER" id="PTHR24286:SF384">
    <property type="entry name" value="P450, PUTATIVE (EUROFUNG)-RELATED"/>
    <property type="match status" value="1"/>
</dbReference>
<dbReference type="GO" id="GO:0016705">
    <property type="term" value="F:oxidoreductase activity, acting on paired donors, with incorporation or reduction of molecular oxygen"/>
    <property type="evidence" value="ECO:0007669"/>
    <property type="project" value="InterPro"/>
</dbReference>
<keyword evidence="9" id="KW-0503">Monooxygenase</keyword>
<dbReference type="EMBL" id="CAMXCT010001546">
    <property type="protein sequence ID" value="CAI3991051.1"/>
    <property type="molecule type" value="Genomic_DNA"/>
</dbReference>
<dbReference type="InterPro" id="IPR001128">
    <property type="entry name" value="Cyt_P450"/>
</dbReference>
<evidence type="ECO:0000256" key="11">
    <source>
        <dbReference type="PIRSR" id="PIRSR602403-1"/>
    </source>
</evidence>
<dbReference type="GO" id="GO:0020037">
    <property type="term" value="F:heme binding"/>
    <property type="evidence" value="ECO:0007669"/>
    <property type="project" value="InterPro"/>
</dbReference>
<dbReference type="GO" id="GO:0016125">
    <property type="term" value="P:sterol metabolic process"/>
    <property type="evidence" value="ECO:0007669"/>
    <property type="project" value="TreeGrafter"/>
</dbReference>
<keyword evidence="7" id="KW-0560">Oxidoreductase</keyword>
<accession>A0A9P1CGP0</accession>
<evidence type="ECO:0000256" key="12">
    <source>
        <dbReference type="SAM" id="MobiDB-lite"/>
    </source>
</evidence>
<comment type="cofactor">
    <cofactor evidence="11">
        <name>heme</name>
        <dbReference type="ChEBI" id="CHEBI:30413"/>
    </cofactor>
</comment>
<feature type="region of interest" description="Disordered" evidence="12">
    <location>
        <begin position="980"/>
        <end position="1003"/>
    </location>
</feature>
<feature type="signal peptide" evidence="14">
    <location>
        <begin position="1"/>
        <end position="20"/>
    </location>
</feature>
<evidence type="ECO:0000256" key="7">
    <source>
        <dbReference type="ARBA" id="ARBA00023002"/>
    </source>
</evidence>
<feature type="transmembrane region" description="Helical" evidence="13">
    <location>
        <begin position="745"/>
        <end position="765"/>
    </location>
</feature>
<feature type="transmembrane region" description="Helical" evidence="13">
    <location>
        <begin position="574"/>
        <end position="605"/>
    </location>
</feature>
<keyword evidence="8 11" id="KW-0408">Iron</keyword>
<dbReference type="GO" id="GO:0005506">
    <property type="term" value="F:iron ion binding"/>
    <property type="evidence" value="ECO:0007669"/>
    <property type="project" value="InterPro"/>
</dbReference>
<evidence type="ECO:0000256" key="9">
    <source>
        <dbReference type="ARBA" id="ARBA00023033"/>
    </source>
</evidence>
<evidence type="ECO:0000256" key="6">
    <source>
        <dbReference type="ARBA" id="ARBA00022989"/>
    </source>
</evidence>
<keyword evidence="18" id="KW-1185">Reference proteome</keyword>
<evidence type="ECO:0000256" key="10">
    <source>
        <dbReference type="ARBA" id="ARBA00023136"/>
    </source>
</evidence>
<dbReference type="Gene3D" id="1.10.630.10">
    <property type="entry name" value="Cytochrome P450"/>
    <property type="match status" value="1"/>
</dbReference>
<keyword evidence="5 11" id="KW-0479">Metal-binding</keyword>
<dbReference type="EMBL" id="CAMXCT030001546">
    <property type="protein sequence ID" value="CAL4778363.1"/>
    <property type="molecule type" value="Genomic_DNA"/>
</dbReference>
<evidence type="ECO:0000256" key="3">
    <source>
        <dbReference type="ARBA" id="ARBA00022617"/>
    </source>
</evidence>
<evidence type="ECO:0000313" key="18">
    <source>
        <dbReference type="Proteomes" id="UP001152797"/>
    </source>
</evidence>